<evidence type="ECO:0000313" key="4">
    <source>
        <dbReference type="EMBL" id="OCT13574.1"/>
    </source>
</evidence>
<accession>A0A1C0ZZL4</accession>
<dbReference type="GO" id="GO:0003700">
    <property type="term" value="F:DNA-binding transcription factor activity"/>
    <property type="evidence" value="ECO:0007669"/>
    <property type="project" value="InterPro"/>
</dbReference>
<dbReference type="PROSITE" id="PS50937">
    <property type="entry name" value="HTH_MERR_2"/>
    <property type="match status" value="1"/>
</dbReference>
<dbReference type="PANTHER" id="PTHR30204">
    <property type="entry name" value="REDOX-CYCLING DRUG-SENSING TRANSCRIPTIONAL ACTIVATOR SOXR"/>
    <property type="match status" value="1"/>
</dbReference>
<reference evidence="5" key="1">
    <citation type="submission" date="2016-05" db="EMBL/GenBank/DDBJ databases">
        <title>Paenibacillus oryzae. sp. nov., isolated from the rice root.</title>
        <authorList>
            <person name="Zhang J."/>
            <person name="Zhang X."/>
        </authorList>
    </citation>
    <scope>NUCLEOTIDE SEQUENCE [LARGE SCALE GENOMIC DNA]</scope>
    <source>
        <strain evidence="5">KCTC13222</strain>
    </source>
</reference>
<keyword evidence="5" id="KW-1185">Reference proteome</keyword>
<organism evidence="4 5">
    <name type="scientific">Paenibacillus pectinilyticus</name>
    <dbReference type="NCBI Taxonomy" id="512399"/>
    <lineage>
        <taxon>Bacteria</taxon>
        <taxon>Bacillati</taxon>
        <taxon>Bacillota</taxon>
        <taxon>Bacilli</taxon>
        <taxon>Bacillales</taxon>
        <taxon>Paenibacillaceae</taxon>
        <taxon>Paenibacillus</taxon>
    </lineage>
</organism>
<dbReference type="EMBL" id="LYPC01000022">
    <property type="protein sequence ID" value="OCT13574.1"/>
    <property type="molecule type" value="Genomic_DNA"/>
</dbReference>
<dbReference type="Gene3D" id="1.10.1660.10">
    <property type="match status" value="1"/>
</dbReference>
<evidence type="ECO:0000256" key="2">
    <source>
        <dbReference type="SAM" id="Coils"/>
    </source>
</evidence>
<dbReference type="SUPFAM" id="SSF46955">
    <property type="entry name" value="Putative DNA-binding domain"/>
    <property type="match status" value="1"/>
</dbReference>
<protein>
    <recommendedName>
        <fullName evidence="3">HTH merR-type domain-containing protein</fullName>
    </recommendedName>
</protein>
<feature type="domain" description="HTH merR-type" evidence="3">
    <location>
        <begin position="7"/>
        <end position="76"/>
    </location>
</feature>
<dbReference type="InterPro" id="IPR000551">
    <property type="entry name" value="MerR-type_HTH_dom"/>
</dbReference>
<comment type="caution">
    <text evidence="4">The sequence shown here is derived from an EMBL/GenBank/DDBJ whole genome shotgun (WGS) entry which is preliminary data.</text>
</comment>
<dbReference type="GO" id="GO:0003677">
    <property type="term" value="F:DNA binding"/>
    <property type="evidence" value="ECO:0007669"/>
    <property type="project" value="UniProtKB-KW"/>
</dbReference>
<evidence type="ECO:0000256" key="1">
    <source>
        <dbReference type="ARBA" id="ARBA00023125"/>
    </source>
</evidence>
<dbReference type="Pfam" id="PF00376">
    <property type="entry name" value="MerR"/>
    <property type="match status" value="1"/>
</dbReference>
<evidence type="ECO:0000259" key="3">
    <source>
        <dbReference type="PROSITE" id="PS50937"/>
    </source>
</evidence>
<dbReference type="InterPro" id="IPR009061">
    <property type="entry name" value="DNA-bd_dom_put_sf"/>
</dbReference>
<dbReference type="OrthoDB" id="9811174at2"/>
<dbReference type="AlphaFoldDB" id="A0A1C0ZZL4"/>
<dbReference type="InterPro" id="IPR047057">
    <property type="entry name" value="MerR_fam"/>
</dbReference>
<dbReference type="Proteomes" id="UP000093309">
    <property type="component" value="Unassembled WGS sequence"/>
</dbReference>
<name>A0A1C0ZZL4_9BACL</name>
<dbReference type="RefSeq" id="WP_065853636.1">
    <property type="nucleotide sequence ID" value="NZ_LYPC01000022.1"/>
</dbReference>
<feature type="coiled-coil region" evidence="2">
    <location>
        <begin position="85"/>
        <end position="116"/>
    </location>
</feature>
<dbReference type="SMART" id="SM00422">
    <property type="entry name" value="HTH_MERR"/>
    <property type="match status" value="1"/>
</dbReference>
<dbReference type="PANTHER" id="PTHR30204:SF98">
    <property type="entry name" value="HTH-TYPE TRANSCRIPTIONAL REGULATOR ADHR"/>
    <property type="match status" value="1"/>
</dbReference>
<evidence type="ECO:0000313" key="5">
    <source>
        <dbReference type="Proteomes" id="UP000093309"/>
    </source>
</evidence>
<keyword evidence="1" id="KW-0238">DNA-binding</keyword>
<sequence length="121" mass="14265">MANDGKYFSTQQTTELTGLSKDTLRYYEKIGILQFIGRDSNNYRMYTKEDVDWLILVKYLRGIGIGTTEFIGAQSTSFSKRREYLENYQIKIENDIKELQRINEIVSEKIAFLKTRENEDL</sequence>
<dbReference type="STRING" id="512399.A8709_18445"/>
<keyword evidence="2" id="KW-0175">Coiled coil</keyword>
<proteinExistence type="predicted"/>
<gene>
    <name evidence="4" type="ORF">A8709_18445</name>
</gene>